<dbReference type="InterPro" id="IPR025668">
    <property type="entry name" value="Tnp_DDE_dom"/>
</dbReference>
<dbReference type="InterPro" id="IPR008490">
    <property type="entry name" value="Transposase_InsH_N"/>
</dbReference>
<dbReference type="Pfam" id="PF13751">
    <property type="entry name" value="DDE_Tnp_1_6"/>
    <property type="match status" value="1"/>
</dbReference>
<dbReference type="KEGG" id="pej:FYC62_01175"/>
<evidence type="ECO:0000259" key="1">
    <source>
        <dbReference type="Pfam" id="PF05598"/>
    </source>
</evidence>
<dbReference type="PANTHER" id="PTHR33408:SF2">
    <property type="entry name" value="TRANSPOSASE DDE DOMAIN-CONTAINING PROTEIN"/>
    <property type="match status" value="1"/>
</dbReference>
<evidence type="ECO:0000259" key="2">
    <source>
        <dbReference type="Pfam" id="PF13751"/>
    </source>
</evidence>
<dbReference type="AlphaFoldDB" id="A0A5C0VFQ4"/>
<dbReference type="PANTHER" id="PTHR33408">
    <property type="entry name" value="TRANSPOSASE"/>
    <property type="match status" value="1"/>
</dbReference>
<reference evidence="3 4" key="1">
    <citation type="submission" date="2019-08" db="EMBL/GenBank/DDBJ databases">
        <title>Pedobacter sp. nov., isolated from Han river, South Korea.</title>
        <authorList>
            <person name="Lee D.-H."/>
            <person name="Kim Y.-S."/>
            <person name="Hwang E.-M."/>
            <person name="Le Tran T.C."/>
            <person name="Cha C.-J."/>
        </authorList>
    </citation>
    <scope>NUCLEOTIDE SEQUENCE [LARGE SCALE GENOMIC DNA]</scope>
    <source>
        <strain evidence="3 4">CJ43</strain>
    </source>
</reference>
<dbReference type="InterPro" id="IPR047629">
    <property type="entry name" value="IS1182_transpos"/>
</dbReference>
<dbReference type="EMBL" id="CP043329">
    <property type="protein sequence ID" value="QEK50431.1"/>
    <property type="molecule type" value="Genomic_DNA"/>
</dbReference>
<keyword evidence="4" id="KW-1185">Reference proteome</keyword>
<sequence length="511" mass="59056">MPNKAPVFKPYNQHQIMMLPPSLEELIPESHTVRVVNEVINRINVEPLLSAYQTKGTSSYHPLMLLKVLVYGYVSNIYSSRKLEAACKENIHFMWLSAMNRPDHHTINRFRGERLKDALRKVFEQVVTLLAQEGLLSIEEVYTDGTKIEANANKYTFVWKKAIQTNKEKMKAQINQIWQYAQNISDTEDDLPEPPDLTTINKEKVEEAIAQLNEALADKKNIDKKVKAKLNYINKNFLKNMDKYEQQEAILGERNSYSKTDEDATFMRMKEDHMKNGQLKPGYNTQISTSNQYIVNYTIHPNPTDTTTLALHLAQHQQSFGTAPQSLTADAGYGSEENYALLEELNVAAFVKYGKFDKEQSQRYQDKQLFASDKLYYDEVNDQYICPMGQAMTYVGDSRKQTTTGFKQTYRRYQAKNCSHCPLNGVCHKSKENRIIEINASLNRLKEQAYQLLNSEQGVMHRKKRCYDVEPVFGNIKHNHGFKRFMLRGKKKVEIEWGLIAIAHNLRKKAA</sequence>
<name>A0A5C0VFQ4_9SPHI</name>
<proteinExistence type="predicted"/>
<dbReference type="Pfam" id="PF05598">
    <property type="entry name" value="DUF772"/>
    <property type="match status" value="1"/>
</dbReference>
<organism evidence="3 4">
    <name type="scientific">Pedobacter aquae</name>
    <dbReference type="NCBI Taxonomy" id="2605747"/>
    <lineage>
        <taxon>Bacteria</taxon>
        <taxon>Pseudomonadati</taxon>
        <taxon>Bacteroidota</taxon>
        <taxon>Sphingobacteriia</taxon>
        <taxon>Sphingobacteriales</taxon>
        <taxon>Sphingobacteriaceae</taxon>
        <taxon>Pedobacter</taxon>
    </lineage>
</organism>
<dbReference type="NCBIfam" id="NF033551">
    <property type="entry name" value="transpos_IS1182"/>
    <property type="match status" value="1"/>
</dbReference>
<gene>
    <name evidence="3" type="ORF">FYC62_01175</name>
</gene>
<feature type="domain" description="Transposase InsH N-terminal" evidence="1">
    <location>
        <begin position="22"/>
        <end position="111"/>
    </location>
</feature>
<dbReference type="RefSeq" id="WP_149073629.1">
    <property type="nucleotide sequence ID" value="NZ_CP043329.1"/>
</dbReference>
<dbReference type="Proteomes" id="UP000323653">
    <property type="component" value="Chromosome"/>
</dbReference>
<protein>
    <submittedName>
        <fullName evidence="3">IS1182 family transposase</fullName>
    </submittedName>
</protein>
<evidence type="ECO:0000313" key="4">
    <source>
        <dbReference type="Proteomes" id="UP000323653"/>
    </source>
</evidence>
<feature type="domain" description="Transposase DDE" evidence="2">
    <location>
        <begin position="385"/>
        <end position="508"/>
    </location>
</feature>
<accession>A0A5C0VFQ4</accession>
<evidence type="ECO:0000313" key="3">
    <source>
        <dbReference type="EMBL" id="QEK50431.1"/>
    </source>
</evidence>